<name>A0ACA9R9N1_9GLOM</name>
<organism evidence="1 2">
    <name type="scientific">Acaulospora colombiana</name>
    <dbReference type="NCBI Taxonomy" id="27376"/>
    <lineage>
        <taxon>Eukaryota</taxon>
        <taxon>Fungi</taxon>
        <taxon>Fungi incertae sedis</taxon>
        <taxon>Mucoromycota</taxon>
        <taxon>Glomeromycotina</taxon>
        <taxon>Glomeromycetes</taxon>
        <taxon>Diversisporales</taxon>
        <taxon>Acaulosporaceae</taxon>
        <taxon>Acaulospora</taxon>
    </lineage>
</organism>
<proteinExistence type="predicted"/>
<protein>
    <submittedName>
        <fullName evidence="1">1166_t:CDS:1</fullName>
    </submittedName>
</protein>
<dbReference type="EMBL" id="CAJVPT010072443">
    <property type="protein sequence ID" value="CAG8781806.1"/>
    <property type="molecule type" value="Genomic_DNA"/>
</dbReference>
<feature type="non-terminal residue" evidence="1">
    <location>
        <position position="1"/>
    </location>
</feature>
<evidence type="ECO:0000313" key="2">
    <source>
        <dbReference type="Proteomes" id="UP000789525"/>
    </source>
</evidence>
<reference evidence="1" key="1">
    <citation type="submission" date="2021-06" db="EMBL/GenBank/DDBJ databases">
        <authorList>
            <person name="Kallberg Y."/>
            <person name="Tangrot J."/>
            <person name="Rosling A."/>
        </authorList>
    </citation>
    <scope>NUCLEOTIDE SEQUENCE</scope>
    <source>
        <strain evidence="1">CL356</strain>
    </source>
</reference>
<sequence>PRPPPVIPGRSLGNPAKKARRIETVEFEDDSEEEKAASKAQKKRRKA</sequence>
<keyword evidence="2" id="KW-1185">Reference proteome</keyword>
<dbReference type="Proteomes" id="UP000789525">
    <property type="component" value="Unassembled WGS sequence"/>
</dbReference>
<evidence type="ECO:0000313" key="1">
    <source>
        <dbReference type="EMBL" id="CAG8781806.1"/>
    </source>
</evidence>
<gene>
    <name evidence="1" type="ORF">ACOLOM_LOCUS14352</name>
</gene>
<accession>A0ACA9R9N1</accession>
<comment type="caution">
    <text evidence="1">The sequence shown here is derived from an EMBL/GenBank/DDBJ whole genome shotgun (WGS) entry which is preliminary data.</text>
</comment>